<evidence type="ECO:0000256" key="2">
    <source>
        <dbReference type="ARBA" id="ARBA00022518"/>
    </source>
</evidence>
<evidence type="ECO:0000256" key="7">
    <source>
        <dbReference type="ARBA" id="ARBA00022771"/>
    </source>
</evidence>
<dbReference type="HAMAP" id="MF_04006">
    <property type="entry name" value="HPV_E6"/>
    <property type="match status" value="1"/>
</dbReference>
<dbReference type="SUPFAM" id="SSF161229">
    <property type="entry name" value="E6 C-terminal domain-like"/>
    <property type="match status" value="2"/>
</dbReference>
<evidence type="ECO:0000256" key="15">
    <source>
        <dbReference type="ARBA" id="ARBA00023323"/>
    </source>
</evidence>
<evidence type="ECO:0000256" key="8">
    <source>
        <dbReference type="ARBA" id="ARBA00022833"/>
    </source>
</evidence>
<keyword evidence="6 16" id="KW-0479">Metal-binding</keyword>
<keyword evidence="13 16" id="KW-1035">Host cytoplasm</keyword>
<evidence type="ECO:0000256" key="1">
    <source>
        <dbReference type="ARBA" id="ARBA00006346"/>
    </source>
</evidence>
<keyword evidence="12 16" id="KW-0804">Transcription</keyword>
<keyword evidence="2 16" id="KW-0244">Early protein</keyword>
<keyword evidence="4 16" id="KW-0945">Host-virus interaction</keyword>
<comment type="similarity">
    <text evidence="1 16 17">Belongs to the papillomaviridae E6 protein family.</text>
</comment>
<name>A0A385PMR4_9PAPI</name>
<evidence type="ECO:0000256" key="10">
    <source>
        <dbReference type="ARBA" id="ARBA00023125"/>
    </source>
</evidence>
<keyword evidence="5 16" id="KW-1090">Inhibition of host innate immune response by virus</keyword>
<evidence type="ECO:0000256" key="4">
    <source>
        <dbReference type="ARBA" id="ARBA00022581"/>
    </source>
</evidence>
<evidence type="ECO:0000256" key="12">
    <source>
        <dbReference type="ARBA" id="ARBA00023163"/>
    </source>
</evidence>
<comment type="subunit">
    <text evidence="16">Forms homodimers. Interacts with ubiquitin-protein ligase UBE3A/E6-AP; this interaction stimulates UBE3A ubiquitin activity. Interacts with host BAK1.</text>
</comment>
<comment type="caution">
    <text evidence="16">Lacks conserved residue(s) required for the propagation of feature annotation.</text>
</comment>
<feature type="zinc finger region" evidence="16">
    <location>
        <begin position="100"/>
        <end position="136"/>
    </location>
</feature>
<evidence type="ECO:0000256" key="16">
    <source>
        <dbReference type="HAMAP-Rule" id="MF_04006"/>
    </source>
</evidence>
<dbReference type="InterPro" id="IPR001334">
    <property type="entry name" value="E6"/>
</dbReference>
<keyword evidence="9 16" id="KW-0805">Transcription regulation</keyword>
<evidence type="ECO:0000256" key="14">
    <source>
        <dbReference type="ARBA" id="ARBA00023280"/>
    </source>
</evidence>
<evidence type="ECO:0000256" key="9">
    <source>
        <dbReference type="ARBA" id="ARBA00023015"/>
    </source>
</evidence>
<keyword evidence="14 16" id="KW-0899">Viral immunoevasion</keyword>
<keyword evidence="10 16" id="KW-0238">DNA-binding</keyword>
<evidence type="ECO:0000256" key="5">
    <source>
        <dbReference type="ARBA" id="ARBA00022632"/>
    </source>
</evidence>
<dbReference type="GO" id="GO:0030430">
    <property type="term" value="C:host cell cytoplasm"/>
    <property type="evidence" value="ECO:0007669"/>
    <property type="project" value="UniProtKB-SubCell"/>
</dbReference>
<dbReference type="GO" id="GO:0039648">
    <property type="term" value="P:symbiont-mediated perturbation of host ubiquitin-like protein modification"/>
    <property type="evidence" value="ECO:0007669"/>
    <property type="project" value="UniProtKB-UniRule"/>
</dbReference>
<feature type="zinc finger region" evidence="16">
    <location>
        <begin position="27"/>
        <end position="63"/>
    </location>
</feature>
<evidence type="ECO:0000256" key="13">
    <source>
        <dbReference type="ARBA" id="ARBA00023200"/>
    </source>
</evidence>
<dbReference type="EMBL" id="MH777332">
    <property type="protein sequence ID" value="AYA94446.1"/>
    <property type="molecule type" value="Genomic_DNA"/>
</dbReference>
<keyword evidence="7 16" id="KW-0863">Zinc-finger</keyword>
<dbReference type="GO" id="GO:0003677">
    <property type="term" value="F:DNA binding"/>
    <property type="evidence" value="ECO:0007669"/>
    <property type="project" value="UniProtKB-UniRule"/>
</dbReference>
<dbReference type="InterPro" id="IPR038575">
    <property type="entry name" value="E6_sf"/>
</dbReference>
<accession>A0A385PMR4</accession>
<protein>
    <recommendedName>
        <fullName evidence="16 17">Protein E6</fullName>
    </recommendedName>
</protein>
<proteinExistence type="inferred from homology"/>
<evidence type="ECO:0000256" key="6">
    <source>
        <dbReference type="ARBA" id="ARBA00022723"/>
    </source>
</evidence>
<dbReference type="GO" id="GO:0039502">
    <property type="term" value="P:symbiont-mediated suppression of host type I interferon-mediated signaling pathway"/>
    <property type="evidence" value="ECO:0007669"/>
    <property type="project" value="UniProtKB-UniRule"/>
</dbReference>
<dbReference type="Gene3D" id="3.30.240.40">
    <property type="entry name" value="E6 early regulatory protein"/>
    <property type="match status" value="2"/>
</dbReference>
<comment type="function">
    <text evidence="16">Plays a major role in the induction and maintenance of cellular transformation. E6 associates with host UBE3A/E6-AP ubiquitin-protein ligase and modulates its activity. Protects host keratinocytes from apoptosis by mediating the degradation of host BAK1. May also inhibit host immune response.</text>
</comment>
<keyword evidence="11 16" id="KW-0010">Activator</keyword>
<organism evidence="18">
    <name type="scientific">Human papillomavirus</name>
    <dbReference type="NCBI Taxonomy" id="10566"/>
    <lineage>
        <taxon>Viruses</taxon>
        <taxon>Monodnaviria</taxon>
        <taxon>Shotokuvirae</taxon>
        <taxon>Cossaviricota</taxon>
        <taxon>Papovaviricetes</taxon>
        <taxon>Zurhausenvirales</taxon>
        <taxon>Papillomaviridae</taxon>
    </lineage>
</organism>
<dbReference type="GO" id="GO:0006351">
    <property type="term" value="P:DNA-templated transcription"/>
    <property type="evidence" value="ECO:0007669"/>
    <property type="project" value="UniProtKB-UniRule"/>
</dbReference>
<reference evidence="18" key="1">
    <citation type="journal article" date="2018" name="Nat. Med.">
        <title>Expanded skin virome in DOCK8-deficient patients.</title>
        <authorList>
            <consortium name="NISC Comparative Sequencing Program"/>
            <person name="Tirosh O."/>
            <person name="Conlan S."/>
            <person name="Deming C."/>
            <person name="Lee-Lin S.Q."/>
            <person name="Huang X."/>
            <person name="Su H.C."/>
            <person name="Freeman A.F."/>
            <person name="Segre J.A."/>
            <person name="Kong H.H."/>
        </authorList>
    </citation>
    <scope>NUCLEOTIDE SEQUENCE</scope>
    <source>
        <strain evidence="18">HPV-mSK_190</strain>
    </source>
</reference>
<comment type="subcellular location">
    <subcellularLocation>
        <location evidence="16 17">Host cytoplasm</location>
    </subcellularLocation>
    <subcellularLocation>
        <location evidence="16 17">Host nucleus</location>
    </subcellularLocation>
</comment>
<dbReference type="GO" id="GO:0052170">
    <property type="term" value="P:symbiont-mediated suppression of host innate immune response"/>
    <property type="evidence" value="ECO:0007669"/>
    <property type="project" value="UniProtKB-KW"/>
</dbReference>
<dbReference type="GO" id="GO:0006355">
    <property type="term" value="P:regulation of DNA-templated transcription"/>
    <property type="evidence" value="ECO:0007669"/>
    <property type="project" value="UniProtKB-UniRule"/>
</dbReference>
<evidence type="ECO:0000256" key="3">
    <source>
        <dbReference type="ARBA" id="ARBA00022562"/>
    </source>
</evidence>
<evidence type="ECO:0000256" key="17">
    <source>
        <dbReference type="RuleBase" id="RU363123"/>
    </source>
</evidence>
<evidence type="ECO:0000256" key="11">
    <source>
        <dbReference type="ARBA" id="ARBA00023159"/>
    </source>
</evidence>
<keyword evidence="15 16" id="KW-1119">Modulation of host cell apoptosis by virus</keyword>
<dbReference type="Pfam" id="PF00518">
    <property type="entry name" value="E6"/>
    <property type="match status" value="1"/>
</dbReference>
<keyword evidence="8 16" id="KW-0862">Zinc</keyword>
<gene>
    <name evidence="16" type="primary">E6</name>
</gene>
<evidence type="ECO:0000313" key="18">
    <source>
        <dbReference type="EMBL" id="AYA94446.1"/>
    </source>
</evidence>
<dbReference type="GO" id="GO:0008270">
    <property type="term" value="F:zinc ion binding"/>
    <property type="evidence" value="ECO:0007669"/>
    <property type="project" value="UniProtKB-KW"/>
</dbReference>
<dbReference type="GO" id="GO:0042025">
    <property type="term" value="C:host cell nucleus"/>
    <property type="evidence" value="ECO:0007669"/>
    <property type="project" value="UniProtKB-SubCell"/>
</dbReference>
<sequence>MAGLFPTDLKEYCTVFNISFFDIHVPCVFCKHPVSLQNLADFYCKGLSLLWKNNNCYACCSLCLKSIAKYEFEQYFTCSVKCHLIEAVVLKPLKDIVVRCRFCYKLLDYAEKLDCCARNFDFCLVRGHWKNVCRFCIRQV</sequence>
<keyword evidence="3 16" id="KW-1048">Host nucleus</keyword>
<dbReference type="GO" id="GO:0052150">
    <property type="term" value="P:symbiont-mediated perturbation of host apoptosis"/>
    <property type="evidence" value="ECO:0007669"/>
    <property type="project" value="UniProtKB-KW"/>
</dbReference>